<keyword evidence="3" id="KW-1185">Reference proteome</keyword>
<evidence type="ECO:0000256" key="1">
    <source>
        <dbReference type="SAM" id="MobiDB-lite"/>
    </source>
</evidence>
<evidence type="ECO:0000313" key="2">
    <source>
        <dbReference type="EMBL" id="RAL40642.1"/>
    </source>
</evidence>
<dbReference type="Proteomes" id="UP000249390">
    <property type="component" value="Unassembled WGS sequence"/>
</dbReference>
<proteinExistence type="predicted"/>
<gene>
    <name evidence="2" type="ORF">DM860_006712</name>
</gene>
<dbReference type="EMBL" id="NQVE01000194">
    <property type="protein sequence ID" value="RAL40642.1"/>
    <property type="molecule type" value="Genomic_DNA"/>
</dbReference>
<evidence type="ECO:0000313" key="3">
    <source>
        <dbReference type="Proteomes" id="UP000249390"/>
    </source>
</evidence>
<protein>
    <submittedName>
        <fullName evidence="2">Uncharacterized protein</fullName>
    </submittedName>
</protein>
<sequence length="74" mass="8317">MDMDTFVQLETWYNISVFVLGYVHLQLKRIACRKALEHPLANSPSEMEHQDTQTSSSPSSSATGTQISHAFFSI</sequence>
<comment type="caution">
    <text evidence="2">The sequence shown here is derived from an EMBL/GenBank/DDBJ whole genome shotgun (WGS) entry which is preliminary data.</text>
</comment>
<organism evidence="2 3">
    <name type="scientific">Cuscuta australis</name>
    <dbReference type="NCBI Taxonomy" id="267555"/>
    <lineage>
        <taxon>Eukaryota</taxon>
        <taxon>Viridiplantae</taxon>
        <taxon>Streptophyta</taxon>
        <taxon>Embryophyta</taxon>
        <taxon>Tracheophyta</taxon>
        <taxon>Spermatophyta</taxon>
        <taxon>Magnoliopsida</taxon>
        <taxon>eudicotyledons</taxon>
        <taxon>Gunneridae</taxon>
        <taxon>Pentapetalae</taxon>
        <taxon>asterids</taxon>
        <taxon>lamiids</taxon>
        <taxon>Solanales</taxon>
        <taxon>Convolvulaceae</taxon>
        <taxon>Cuscuteae</taxon>
        <taxon>Cuscuta</taxon>
        <taxon>Cuscuta subgen. Grammica</taxon>
        <taxon>Cuscuta sect. Cleistogrammica</taxon>
    </lineage>
</organism>
<feature type="region of interest" description="Disordered" evidence="1">
    <location>
        <begin position="41"/>
        <end position="74"/>
    </location>
</feature>
<accession>A0A328D4B4</accession>
<name>A0A328D4B4_9ASTE</name>
<reference evidence="2 3" key="1">
    <citation type="submission" date="2018-06" db="EMBL/GenBank/DDBJ databases">
        <title>The Genome of Cuscuta australis (Dodder) Provides Insight into the Evolution of Plant Parasitism.</title>
        <authorList>
            <person name="Liu H."/>
        </authorList>
    </citation>
    <scope>NUCLEOTIDE SEQUENCE [LARGE SCALE GENOMIC DNA]</scope>
    <source>
        <strain evidence="3">cv. Yunnan</strain>
        <tissue evidence="2">Vines</tissue>
    </source>
</reference>
<dbReference type="AlphaFoldDB" id="A0A328D4B4"/>
<feature type="compositionally biased region" description="Low complexity" evidence="1">
    <location>
        <begin position="52"/>
        <end position="68"/>
    </location>
</feature>